<feature type="transmembrane region" description="Helical" evidence="1">
    <location>
        <begin position="115"/>
        <end position="135"/>
    </location>
</feature>
<organism evidence="2 3">
    <name type="scientific">Dyadobacter chenhuakuii</name>
    <dbReference type="NCBI Taxonomy" id="2909339"/>
    <lineage>
        <taxon>Bacteria</taxon>
        <taxon>Pseudomonadati</taxon>
        <taxon>Bacteroidota</taxon>
        <taxon>Cytophagia</taxon>
        <taxon>Cytophagales</taxon>
        <taxon>Spirosomataceae</taxon>
        <taxon>Dyadobacter</taxon>
    </lineage>
</organism>
<evidence type="ECO:0000313" key="3">
    <source>
        <dbReference type="Proteomes" id="UP001139411"/>
    </source>
</evidence>
<dbReference type="Proteomes" id="UP001139411">
    <property type="component" value="Unassembled WGS sequence"/>
</dbReference>
<feature type="transmembrane region" description="Helical" evidence="1">
    <location>
        <begin position="89"/>
        <end position="109"/>
    </location>
</feature>
<keyword evidence="1" id="KW-0812">Transmembrane</keyword>
<proteinExistence type="predicted"/>
<gene>
    <name evidence="2" type="ORF">L0661_23565</name>
</gene>
<dbReference type="RefSeq" id="WP_235179493.1">
    <property type="nucleotide sequence ID" value="NZ_JAKFFV010000019.1"/>
</dbReference>
<dbReference type="AlphaFoldDB" id="A0A9X1QJ97"/>
<keyword evidence="1" id="KW-1133">Transmembrane helix</keyword>
<comment type="caution">
    <text evidence="2">The sequence shown here is derived from an EMBL/GenBank/DDBJ whole genome shotgun (WGS) entry which is preliminary data.</text>
</comment>
<evidence type="ECO:0000313" key="2">
    <source>
        <dbReference type="EMBL" id="MCF2501317.1"/>
    </source>
</evidence>
<reference evidence="2" key="1">
    <citation type="submission" date="2022-01" db="EMBL/GenBank/DDBJ databases">
        <title>Novel species in genus Dyadobacter.</title>
        <authorList>
            <person name="Ma C."/>
        </authorList>
    </citation>
    <scope>NUCLEOTIDE SEQUENCE</scope>
    <source>
        <strain evidence="2">CY357</strain>
    </source>
</reference>
<keyword evidence="1" id="KW-0472">Membrane</keyword>
<dbReference type="EMBL" id="JAKFFV010000019">
    <property type="protein sequence ID" value="MCF2501317.1"/>
    <property type="molecule type" value="Genomic_DNA"/>
</dbReference>
<evidence type="ECO:0000256" key="1">
    <source>
        <dbReference type="SAM" id="Phobius"/>
    </source>
</evidence>
<feature type="transmembrane region" description="Helical" evidence="1">
    <location>
        <begin position="57"/>
        <end position="82"/>
    </location>
</feature>
<feature type="transmembrane region" description="Helical" evidence="1">
    <location>
        <begin position="7"/>
        <end position="25"/>
    </location>
</feature>
<accession>A0A9X1QJ97</accession>
<sequence length="144" mass="15536">MKTRCDIAQLFLRLSLGIGFLLPVLDRFGLLGQPGEKGINWGKWENFVGYTNVLLPYVNAAVANFMGAAATAAEIIFAIALIIGFKTRLASLGSFLLTLIFALSMFFFVGKNAPFASSVFTVSAASLLLSCVPVYKWGIDDSNT</sequence>
<protein>
    <submittedName>
        <fullName evidence="2">DoxX family membrane protein</fullName>
    </submittedName>
</protein>
<name>A0A9X1QJ97_9BACT</name>